<keyword evidence="5" id="KW-1185">Reference proteome</keyword>
<dbReference type="InterPro" id="IPR044927">
    <property type="entry name" value="Endonuclea_NS_2"/>
</dbReference>
<dbReference type="AlphaFoldDB" id="A0A1D9P6M7"/>
<evidence type="ECO:0000313" key="5">
    <source>
        <dbReference type="Proteomes" id="UP000179284"/>
    </source>
</evidence>
<proteinExistence type="predicted"/>
<dbReference type="KEGG" id="bhu:bhn_II006"/>
<dbReference type="RefSeq" id="WP_236845993.1">
    <property type="nucleotide sequence ID" value="NZ_CP017832.1"/>
</dbReference>
<feature type="compositionally biased region" description="Low complexity" evidence="1">
    <location>
        <begin position="182"/>
        <end position="197"/>
    </location>
</feature>
<feature type="domain" description="Type VII secretion system protein EssD-like" evidence="3">
    <location>
        <begin position="240"/>
        <end position="371"/>
    </location>
</feature>
<feature type="region of interest" description="Disordered" evidence="1">
    <location>
        <begin position="174"/>
        <end position="197"/>
    </location>
</feature>
<dbReference type="Pfam" id="PF13930">
    <property type="entry name" value="Endonuclea_NS_2"/>
    <property type="match status" value="1"/>
</dbReference>
<keyword evidence="2" id="KW-0732">Signal</keyword>
<organism evidence="4 5">
    <name type="scientific">Butyrivibrio hungatei</name>
    <dbReference type="NCBI Taxonomy" id="185008"/>
    <lineage>
        <taxon>Bacteria</taxon>
        <taxon>Bacillati</taxon>
        <taxon>Bacillota</taxon>
        <taxon>Clostridia</taxon>
        <taxon>Lachnospirales</taxon>
        <taxon>Lachnospiraceae</taxon>
        <taxon>Butyrivibrio</taxon>
    </lineage>
</organism>
<dbReference type="GO" id="GO:0004519">
    <property type="term" value="F:endonuclease activity"/>
    <property type="evidence" value="ECO:0007669"/>
    <property type="project" value="UniProtKB-KW"/>
</dbReference>
<protein>
    <submittedName>
        <fullName evidence="4">DNA/RNA non-specific endonuclease</fullName>
    </submittedName>
</protein>
<keyword evidence="4" id="KW-0378">Hydrolase</keyword>
<name>A0A1D9P6M7_9FIRM</name>
<feature type="chain" id="PRO_5038763241" evidence="2">
    <location>
        <begin position="24"/>
        <end position="402"/>
    </location>
</feature>
<keyword evidence="4" id="KW-0540">Nuclease</keyword>
<evidence type="ECO:0000256" key="2">
    <source>
        <dbReference type="SAM" id="SignalP"/>
    </source>
</evidence>
<feature type="signal peptide" evidence="2">
    <location>
        <begin position="1"/>
        <end position="23"/>
    </location>
</feature>
<gene>
    <name evidence="4" type="ORF">bhn_II006</name>
</gene>
<keyword evidence="4" id="KW-0614">Plasmid</keyword>
<dbReference type="Gene3D" id="3.40.570.10">
    <property type="entry name" value="Extracellular Endonuclease, subunit A"/>
    <property type="match status" value="1"/>
</dbReference>
<dbReference type="Proteomes" id="UP000179284">
    <property type="component" value="Plasmid pNP144"/>
</dbReference>
<dbReference type="PROSITE" id="PS51257">
    <property type="entry name" value="PROKAR_LIPOPROTEIN"/>
    <property type="match status" value="1"/>
</dbReference>
<sequence length="402" mass="44938">MNRKKILSILLISSITVSTFLSGCGKDNLSAEDLTSGYANNETIEKIANGAITASEYAEDGIDYVTDENNINNAKQNAADLKNKSINWWDYWIAKIEICWNDFLATLIAPTSDFKGQTYDYNDLSEYDTLGEFKNPWLEAQGIDTSNQGTLTKQLKEFINKASEDTKNTAQAIKDNHDAKHSNNTSESSDETSAASSEQDTISQIILSLVPEYSGEPYVVINNNIPFFTADDYTYEPFEYYSPKDSLGRCGMAYANICKDIMPTEPRESIGQIKPSGFNQAKYDILKNEDNLQGYMWARCHLIGFQLAGENANDKNLITGSFYFNTIGMEPFENAVASYVRYYDRHVTYRVTPIYDGNNLVASGVLIEARSVEDDTISYCVFIYNVAPGIKINYADGSTSLL</sequence>
<evidence type="ECO:0000256" key="1">
    <source>
        <dbReference type="SAM" id="MobiDB-lite"/>
    </source>
</evidence>
<dbReference type="InterPro" id="IPR044929">
    <property type="entry name" value="DNA/RNA_non-sp_Endonuclease_sf"/>
</dbReference>
<dbReference type="EMBL" id="CP017832">
    <property type="protein sequence ID" value="AOZ97805.1"/>
    <property type="molecule type" value="Genomic_DNA"/>
</dbReference>
<accession>A0A1D9P6M7</accession>
<geneLocation type="plasmid" evidence="5">
    <name>pnp144</name>
</geneLocation>
<evidence type="ECO:0000313" key="4">
    <source>
        <dbReference type="EMBL" id="AOZ97805.1"/>
    </source>
</evidence>
<evidence type="ECO:0000259" key="3">
    <source>
        <dbReference type="Pfam" id="PF13930"/>
    </source>
</evidence>
<keyword evidence="4" id="KW-0255">Endonuclease</keyword>
<reference evidence="5" key="1">
    <citation type="submission" date="2016-10" db="EMBL/GenBank/DDBJ databases">
        <title>The complete genome sequence of the rumen bacterium Butyrivibrio hungatei MB2003.</title>
        <authorList>
            <person name="Palevich N."/>
            <person name="Kelly W.J."/>
            <person name="Leahy S.C."/>
            <person name="Altermann E."/>
            <person name="Rakonjac J."/>
            <person name="Attwood G.T."/>
        </authorList>
    </citation>
    <scope>NUCLEOTIDE SEQUENCE [LARGE SCALE GENOMIC DNA]</scope>
    <source>
        <strain evidence="5">MB2003</strain>
        <plasmid evidence="5">Plasmid pnp144</plasmid>
    </source>
</reference>